<proteinExistence type="predicted"/>
<organism evidence="2 3">
    <name type="scientific">Streptomyces mashuensis</name>
    <dbReference type="NCBI Taxonomy" id="33904"/>
    <lineage>
        <taxon>Bacteria</taxon>
        <taxon>Bacillati</taxon>
        <taxon>Actinomycetota</taxon>
        <taxon>Actinomycetes</taxon>
        <taxon>Kitasatosporales</taxon>
        <taxon>Streptomycetaceae</taxon>
        <taxon>Streptomyces</taxon>
    </lineage>
</organism>
<dbReference type="EMBL" id="BNBD01000001">
    <property type="protein sequence ID" value="GHF25731.1"/>
    <property type="molecule type" value="Genomic_DNA"/>
</dbReference>
<gene>
    <name evidence="2" type="ORF">GCM10010218_03030</name>
</gene>
<reference evidence="2" key="2">
    <citation type="submission" date="2020-09" db="EMBL/GenBank/DDBJ databases">
        <authorList>
            <person name="Sun Q."/>
            <person name="Ohkuma M."/>
        </authorList>
    </citation>
    <scope>NUCLEOTIDE SEQUENCE</scope>
    <source>
        <strain evidence="2">JCM 4059</strain>
    </source>
</reference>
<feature type="chain" id="PRO_5037846760" description="Secreted protein" evidence="1">
    <location>
        <begin position="28"/>
        <end position="120"/>
    </location>
</feature>
<evidence type="ECO:0000256" key="1">
    <source>
        <dbReference type="SAM" id="SignalP"/>
    </source>
</evidence>
<name>A0A919ATT0_9ACTN</name>
<sequence>MRQRARVLALAFAAAAATAVAAAPAQAAPGDTLNVCASTLTPTGWVDTQWWTTGTCPGSSPNSKQIKQLTGLPVGTQVNACASTYPPAGWTIRQTYWSGSCQYSPVPSLSPNAWLLVRTS</sequence>
<dbReference type="RefSeq" id="WP_190127504.1">
    <property type="nucleotide sequence ID" value="NZ_BNBD01000001.1"/>
</dbReference>
<protein>
    <recommendedName>
        <fullName evidence="4">Secreted protein</fullName>
    </recommendedName>
</protein>
<evidence type="ECO:0008006" key="4">
    <source>
        <dbReference type="Google" id="ProtNLM"/>
    </source>
</evidence>
<keyword evidence="3" id="KW-1185">Reference proteome</keyword>
<reference evidence="2" key="1">
    <citation type="journal article" date="2014" name="Int. J. Syst. Evol. Microbiol.">
        <title>Complete genome sequence of Corynebacterium casei LMG S-19264T (=DSM 44701T), isolated from a smear-ripened cheese.</title>
        <authorList>
            <consortium name="US DOE Joint Genome Institute (JGI-PGF)"/>
            <person name="Walter F."/>
            <person name="Albersmeier A."/>
            <person name="Kalinowski J."/>
            <person name="Ruckert C."/>
        </authorList>
    </citation>
    <scope>NUCLEOTIDE SEQUENCE</scope>
    <source>
        <strain evidence="2">JCM 4059</strain>
    </source>
</reference>
<comment type="caution">
    <text evidence="2">The sequence shown here is derived from an EMBL/GenBank/DDBJ whole genome shotgun (WGS) entry which is preliminary data.</text>
</comment>
<keyword evidence="1" id="KW-0732">Signal</keyword>
<dbReference type="InterPro" id="IPR006311">
    <property type="entry name" value="TAT_signal"/>
</dbReference>
<dbReference type="AlphaFoldDB" id="A0A919ATT0"/>
<evidence type="ECO:0000313" key="2">
    <source>
        <dbReference type="EMBL" id="GHF25731.1"/>
    </source>
</evidence>
<accession>A0A919ATT0</accession>
<dbReference type="PROSITE" id="PS51318">
    <property type="entry name" value="TAT"/>
    <property type="match status" value="1"/>
</dbReference>
<feature type="signal peptide" evidence="1">
    <location>
        <begin position="1"/>
        <end position="27"/>
    </location>
</feature>
<dbReference type="Proteomes" id="UP000638313">
    <property type="component" value="Unassembled WGS sequence"/>
</dbReference>
<evidence type="ECO:0000313" key="3">
    <source>
        <dbReference type="Proteomes" id="UP000638313"/>
    </source>
</evidence>